<dbReference type="Proteomes" id="UP001160499">
    <property type="component" value="Unassembled WGS sequence"/>
</dbReference>
<dbReference type="InterPro" id="IPR029261">
    <property type="entry name" value="Transposase_Znf"/>
</dbReference>
<sequence>MFCWPGLNRPGSVDVQGMDHDEISWQDVLFEGFEVLVTTPVHGMRGLVVRLAGRSGEGVCPSCGRVSARVHDRYERRLQDLPLAGHAAVAGSAPCPQCRQEVAGGAGGGGVLIAWRLHRFRAGSGSSAIPRRGVSSPFLIYGQLPMRKANYR</sequence>
<name>A0ABT6LYT5_9ACTN</name>
<proteinExistence type="predicted"/>
<comment type="caution">
    <text evidence="2">The sequence shown here is derived from an EMBL/GenBank/DDBJ whole genome shotgun (WGS) entry which is preliminary data.</text>
</comment>
<evidence type="ECO:0000313" key="2">
    <source>
        <dbReference type="EMBL" id="MDH6221457.1"/>
    </source>
</evidence>
<evidence type="ECO:0000313" key="3">
    <source>
        <dbReference type="Proteomes" id="UP001160499"/>
    </source>
</evidence>
<keyword evidence="3" id="KW-1185">Reference proteome</keyword>
<dbReference type="Pfam" id="PF14690">
    <property type="entry name" value="Zn_ribbon_ISL3"/>
    <property type="match status" value="1"/>
</dbReference>
<evidence type="ECO:0000259" key="1">
    <source>
        <dbReference type="Pfam" id="PF14690"/>
    </source>
</evidence>
<feature type="domain" description="Transposase IS204/IS1001/IS1096/IS1165 zinc-finger" evidence="1">
    <location>
        <begin position="58"/>
        <end position="86"/>
    </location>
</feature>
<gene>
    <name evidence="2" type="ORF">M2283_008804</name>
</gene>
<accession>A0ABT6LYT5</accession>
<dbReference type="EMBL" id="JARXVH010000023">
    <property type="protein sequence ID" value="MDH6221457.1"/>
    <property type="molecule type" value="Genomic_DNA"/>
</dbReference>
<organism evidence="2 3">
    <name type="scientific">Streptomyces pseudovenezuelae</name>
    <dbReference type="NCBI Taxonomy" id="67350"/>
    <lineage>
        <taxon>Bacteria</taxon>
        <taxon>Bacillati</taxon>
        <taxon>Actinomycetota</taxon>
        <taxon>Actinomycetes</taxon>
        <taxon>Kitasatosporales</taxon>
        <taxon>Streptomycetaceae</taxon>
        <taxon>Streptomyces</taxon>
        <taxon>Streptomyces aurantiacus group</taxon>
    </lineage>
</organism>
<protein>
    <recommendedName>
        <fullName evidence="1">Transposase IS204/IS1001/IS1096/IS1165 zinc-finger domain-containing protein</fullName>
    </recommendedName>
</protein>
<reference evidence="2 3" key="1">
    <citation type="submission" date="2023-04" db="EMBL/GenBank/DDBJ databases">
        <title>Forest soil microbial communities from Buena Vista Peninsula, Colon Province, Panama.</title>
        <authorList>
            <person name="Bouskill N."/>
        </authorList>
    </citation>
    <scope>NUCLEOTIDE SEQUENCE [LARGE SCALE GENOMIC DNA]</scope>
    <source>
        <strain evidence="2 3">GGS1</strain>
    </source>
</reference>